<dbReference type="Proteomes" id="UP000809910">
    <property type="component" value="Unassembled WGS sequence"/>
</dbReference>
<dbReference type="RefSeq" id="WP_203112110.1">
    <property type="nucleotide sequence ID" value="NZ_JADOBG010000022.1"/>
</dbReference>
<proteinExistence type="predicted"/>
<accession>A0ABS1WC77</accession>
<organism evidence="1 2">
    <name type="scientific">Legionella bononiensis</name>
    <dbReference type="NCBI Taxonomy" id="2793102"/>
    <lineage>
        <taxon>Bacteria</taxon>
        <taxon>Pseudomonadati</taxon>
        <taxon>Pseudomonadota</taxon>
        <taxon>Gammaproteobacteria</taxon>
        <taxon>Legionellales</taxon>
        <taxon>Legionellaceae</taxon>
        <taxon>Legionella</taxon>
    </lineage>
</organism>
<comment type="caution">
    <text evidence="1">The sequence shown here is derived from an EMBL/GenBank/DDBJ whole genome shotgun (WGS) entry which is preliminary data.</text>
</comment>
<name>A0ABS1WC77_9GAMM</name>
<protein>
    <submittedName>
        <fullName evidence="1">Beta-glucosidase</fullName>
    </submittedName>
</protein>
<gene>
    <name evidence="1" type="ORF">I5282_09785</name>
</gene>
<keyword evidence="2" id="KW-1185">Reference proteome</keyword>
<reference evidence="1 2" key="1">
    <citation type="submission" date="2020-12" db="EMBL/GenBank/DDBJ databases">
        <title>WGS of Legionella: environmental sample.</title>
        <authorList>
            <person name="Cristino S."/>
            <person name="Girolamini L."/>
            <person name="Salaris S."/>
            <person name="Pascale M.R."/>
            <person name="Mazzotta M."/>
            <person name="Orsini M."/>
            <person name="Grottola A."/>
        </authorList>
    </citation>
    <scope>NUCLEOTIDE SEQUENCE [LARGE SCALE GENOMIC DNA]</scope>
    <source>
        <strain evidence="1 2">30cs62</strain>
    </source>
</reference>
<sequence>MKFQDSKFEMRYNELWNQYAVSTDNLIKSKSGSKRSGLFVLDESHYVDLISKYAFVANNIVSNLTRQTAAGMYDDKDYIEEYLKSTIDNTFADFDQYRSLLGSRYGEHSKAVALINETLQTLGNLFSEYKASSYPSSKLEDDYPASCSY</sequence>
<evidence type="ECO:0000313" key="2">
    <source>
        <dbReference type="Proteomes" id="UP000809910"/>
    </source>
</evidence>
<dbReference type="EMBL" id="JADWVN010000018">
    <property type="protein sequence ID" value="MBL7526860.1"/>
    <property type="molecule type" value="Genomic_DNA"/>
</dbReference>
<evidence type="ECO:0000313" key="1">
    <source>
        <dbReference type="EMBL" id="MBL7526860.1"/>
    </source>
</evidence>